<proteinExistence type="predicted"/>
<keyword evidence="2" id="KW-1185">Reference proteome</keyword>
<evidence type="ECO:0000313" key="2">
    <source>
        <dbReference type="Proteomes" id="UP000824633"/>
    </source>
</evidence>
<sequence length="160" mass="19247">MSTQIKTLIIRNTIACYQPFTIKEVFHTRLNRVVQYAVFIDNDPFEQELGFDKILLDNYPFELKFEVDYERDNYFLTKLDVIIKKRIKSQEGSLENAQNILKNILDNPVEDPIMQEQDIEAEKRYILERTHRIEFIKAAEEKLKTNYNEFSKFIEEKWLS</sequence>
<dbReference type="EMBL" id="AP024849">
    <property type="protein sequence ID" value="BCZ46156.1"/>
    <property type="molecule type" value="Genomic_DNA"/>
</dbReference>
<reference evidence="2" key="1">
    <citation type="submission" date="2021-07" db="EMBL/GenBank/DDBJ databases">
        <title>Complete genome sequencing of a Clostridium isolate.</title>
        <authorList>
            <person name="Ueki A."/>
            <person name="Tonouchi A."/>
        </authorList>
    </citation>
    <scope>NUCLEOTIDE SEQUENCE [LARGE SCALE GENOMIC DNA]</scope>
    <source>
        <strain evidence="2">C5S11</strain>
    </source>
</reference>
<evidence type="ECO:0008006" key="3">
    <source>
        <dbReference type="Google" id="ProtNLM"/>
    </source>
</evidence>
<accession>A0ABN6IZL3</accession>
<protein>
    <recommendedName>
        <fullName evidence="3">PD-(D/E)XK nuclease family transposase</fullName>
    </recommendedName>
</protein>
<gene>
    <name evidence="1" type="ORF">psyc5s11_22230</name>
</gene>
<dbReference type="RefSeq" id="WP_224037674.1">
    <property type="nucleotide sequence ID" value="NZ_AP024849.1"/>
</dbReference>
<name>A0ABN6IZL3_9CLOT</name>
<dbReference type="Proteomes" id="UP000824633">
    <property type="component" value="Chromosome"/>
</dbReference>
<organism evidence="1 2">
    <name type="scientific">Clostridium gelidum</name>
    <dbReference type="NCBI Taxonomy" id="704125"/>
    <lineage>
        <taxon>Bacteria</taxon>
        <taxon>Bacillati</taxon>
        <taxon>Bacillota</taxon>
        <taxon>Clostridia</taxon>
        <taxon>Eubacteriales</taxon>
        <taxon>Clostridiaceae</taxon>
        <taxon>Clostridium</taxon>
    </lineage>
</organism>
<evidence type="ECO:0000313" key="1">
    <source>
        <dbReference type="EMBL" id="BCZ46156.1"/>
    </source>
</evidence>